<evidence type="ECO:0000313" key="2">
    <source>
        <dbReference type="Proteomes" id="UP000234323"/>
    </source>
</evidence>
<name>A0A2I1HSS4_9GLOM</name>
<gene>
    <name evidence="1" type="ORF">RhiirA4_487538</name>
</gene>
<organism evidence="1 2">
    <name type="scientific">Rhizophagus irregularis</name>
    <dbReference type="NCBI Taxonomy" id="588596"/>
    <lineage>
        <taxon>Eukaryota</taxon>
        <taxon>Fungi</taxon>
        <taxon>Fungi incertae sedis</taxon>
        <taxon>Mucoromycota</taxon>
        <taxon>Glomeromycotina</taxon>
        <taxon>Glomeromycetes</taxon>
        <taxon>Glomerales</taxon>
        <taxon>Glomeraceae</taxon>
        <taxon>Rhizophagus</taxon>
    </lineage>
</organism>
<sequence>MATLLYYSDNFDVAYEGVHSLRDIEISKIIESLISREEIVKNMRDLKSKLKEKSSQLAVKICQLILEKVNIDNLTWQKPLATMFSPIIQEKCKTFVKDFSIENINEFPEKNNIWKNPAFESQNAKSQSEGMYITDVIIPVIRSALKKIPIGKSAFINT</sequence>
<reference evidence="1 2" key="1">
    <citation type="submission" date="2015-10" db="EMBL/GenBank/DDBJ databases">
        <title>Genome analyses suggest a sexual origin of heterokaryosis in a supposedly ancient asexual fungus.</title>
        <authorList>
            <person name="Ropars J."/>
            <person name="Sedzielewska K."/>
            <person name="Noel J."/>
            <person name="Charron P."/>
            <person name="Farinelli L."/>
            <person name="Marton T."/>
            <person name="Kruger M."/>
            <person name="Pelin A."/>
            <person name="Brachmann A."/>
            <person name="Corradi N."/>
        </authorList>
    </citation>
    <scope>NUCLEOTIDE SEQUENCE [LARGE SCALE GENOMIC DNA]</scope>
    <source>
        <strain evidence="1 2">A4</strain>
    </source>
</reference>
<accession>A0A2I1HSS4</accession>
<dbReference type="Proteomes" id="UP000234323">
    <property type="component" value="Unassembled WGS sequence"/>
</dbReference>
<comment type="caution">
    <text evidence="1">The sequence shown here is derived from an EMBL/GenBank/DDBJ whole genome shotgun (WGS) entry which is preliminary data.</text>
</comment>
<dbReference type="EMBL" id="LLXI01006072">
    <property type="protein sequence ID" value="PKY61906.1"/>
    <property type="molecule type" value="Genomic_DNA"/>
</dbReference>
<dbReference type="AlphaFoldDB" id="A0A2I1HSS4"/>
<keyword evidence="2" id="KW-1185">Reference proteome</keyword>
<proteinExistence type="predicted"/>
<evidence type="ECO:0000313" key="1">
    <source>
        <dbReference type="EMBL" id="PKY61906.1"/>
    </source>
</evidence>
<protein>
    <submittedName>
        <fullName evidence="1">Uncharacterized protein</fullName>
    </submittedName>
</protein>